<proteinExistence type="predicted"/>
<dbReference type="PANTHER" id="PTHR21310">
    <property type="entry name" value="AMINOGLYCOSIDE PHOSPHOTRANSFERASE-RELATED-RELATED"/>
    <property type="match status" value="1"/>
</dbReference>
<sequence length="499" mass="57584">MDDRAPFDLVAWDRRDTASETWRRSFLRYSTLRKLEAFVTEKLGQPATWVSPVKLGGYNFLCRMRVQGSDQDVMVRLPQPGIVQFSDEKTLREAAVVQFLTQNTRVPVPPVLLYGLSSLAPEVGPFLIIRHVENRGSISHTLTKPRQEDPDEADVLNPCISGDVLEAFYNKIAVYLLQLFGSTFQRIGSLAQTGEHIFSVAGRPVTQNMDNMIGLANIPRTALPPEDTTYGTADEWYVAMAEMHMSQLIFQHNDLVATADDCRNKYVARQLFRRLAKQGRLSTFGFAEDDWSAQSRSQTSSVSAAPSGSGSFRLWCDDFRPSNMLLDGSDEIVAFVDWEFAYAAPTQFALDPPWWLLLYVPEMWHTGIEGWTRDYEPRLETWLRAMEKAEISTGMGGFGLSTYMRESWRNGRFWLNYAARKSWAFDAIFWKCLDERFFGKREEEVTEYDLWKTRIQLLSEEERRAMEPFVTRKVEETRERILVDWEDQEVKKRLAEVLF</sequence>
<evidence type="ECO:0000313" key="2">
    <source>
        <dbReference type="Proteomes" id="UP001174694"/>
    </source>
</evidence>
<gene>
    <name evidence="1" type="ORF">NKR23_g1615</name>
</gene>
<evidence type="ECO:0000313" key="1">
    <source>
        <dbReference type="EMBL" id="KAJ9155494.1"/>
    </source>
</evidence>
<comment type="caution">
    <text evidence="1">The sequence shown here is derived from an EMBL/GenBank/DDBJ whole genome shotgun (WGS) entry which is preliminary data.</text>
</comment>
<organism evidence="1 2">
    <name type="scientific">Pleurostoma richardsiae</name>
    <dbReference type="NCBI Taxonomy" id="41990"/>
    <lineage>
        <taxon>Eukaryota</taxon>
        <taxon>Fungi</taxon>
        <taxon>Dikarya</taxon>
        <taxon>Ascomycota</taxon>
        <taxon>Pezizomycotina</taxon>
        <taxon>Sordariomycetes</taxon>
        <taxon>Sordariomycetidae</taxon>
        <taxon>Calosphaeriales</taxon>
        <taxon>Pleurostomataceae</taxon>
        <taxon>Pleurostoma</taxon>
    </lineage>
</organism>
<dbReference type="InterPro" id="IPR011009">
    <property type="entry name" value="Kinase-like_dom_sf"/>
</dbReference>
<dbReference type="PANTHER" id="PTHR21310:SF37">
    <property type="entry name" value="AMINOGLYCOSIDE PHOSPHOTRANSFERASE DOMAIN-CONTAINING PROTEIN"/>
    <property type="match status" value="1"/>
</dbReference>
<dbReference type="Proteomes" id="UP001174694">
    <property type="component" value="Unassembled WGS sequence"/>
</dbReference>
<name>A0AA38RQM0_9PEZI</name>
<dbReference type="SUPFAM" id="SSF56112">
    <property type="entry name" value="Protein kinase-like (PK-like)"/>
    <property type="match status" value="1"/>
</dbReference>
<reference evidence="1" key="1">
    <citation type="submission" date="2022-07" db="EMBL/GenBank/DDBJ databases">
        <title>Fungi with potential for degradation of polypropylene.</title>
        <authorList>
            <person name="Gostincar C."/>
        </authorList>
    </citation>
    <scope>NUCLEOTIDE SEQUENCE</scope>
    <source>
        <strain evidence="1">EXF-13308</strain>
    </source>
</reference>
<keyword evidence="2" id="KW-1185">Reference proteome</keyword>
<dbReference type="EMBL" id="JANBVO010000003">
    <property type="protein sequence ID" value="KAJ9155494.1"/>
    <property type="molecule type" value="Genomic_DNA"/>
</dbReference>
<dbReference type="InterPro" id="IPR051678">
    <property type="entry name" value="AGP_Transferase"/>
</dbReference>
<dbReference type="AlphaFoldDB" id="A0AA38RQM0"/>
<protein>
    <submittedName>
        <fullName evidence="1">Phosphotransferase</fullName>
    </submittedName>
</protein>
<accession>A0AA38RQM0</accession>